<protein>
    <submittedName>
        <fullName evidence="1">Uncharacterized protein</fullName>
    </submittedName>
</protein>
<sequence>MAVLVRFSCFFTRPSCLPSPPSDHFSDKPHVAGYVDEFLHILSGFFVFSEWEWKMKLIWDCYCRKLNRTVQGKEYNLHKMIELLVIKKDYFMTDSYDMRRVLGKDNLVCRKLVSLLFKEKKFASVLGNASRFIHQRFDGHHDLEGSQDFSKMPPPSDNFVDKLSADQQGKVLLKSTAMTFFLTNAFMLTTPFKALAETCEADNSFFNMPLLLLVALIGATVGGLLARQRRGEMQRLNDQLRQINTALRRQAKIESYAPNLSYAPVGSRISESEVIVDPRKQELISRLKTGKNFLRNQNPEKAYAEFKAALDLAENLKDPIEEKKAARGLGASLQRQGKYREAIKYHSMVLEISHRQGEDSGNTEAYGAIADCYTELGDLERAGKFYDQYIARLETD</sequence>
<evidence type="ECO:0000313" key="2">
    <source>
        <dbReference type="Proteomes" id="UP001163603"/>
    </source>
</evidence>
<name>A0ACC0X137_9ROSI</name>
<keyword evidence="2" id="KW-1185">Reference proteome</keyword>
<organism evidence="1 2">
    <name type="scientific">Pistacia integerrima</name>
    <dbReference type="NCBI Taxonomy" id="434235"/>
    <lineage>
        <taxon>Eukaryota</taxon>
        <taxon>Viridiplantae</taxon>
        <taxon>Streptophyta</taxon>
        <taxon>Embryophyta</taxon>
        <taxon>Tracheophyta</taxon>
        <taxon>Spermatophyta</taxon>
        <taxon>Magnoliopsida</taxon>
        <taxon>eudicotyledons</taxon>
        <taxon>Gunneridae</taxon>
        <taxon>Pentapetalae</taxon>
        <taxon>rosids</taxon>
        <taxon>malvids</taxon>
        <taxon>Sapindales</taxon>
        <taxon>Anacardiaceae</taxon>
        <taxon>Pistacia</taxon>
    </lineage>
</organism>
<comment type="caution">
    <text evidence="1">The sequence shown here is derived from an EMBL/GenBank/DDBJ whole genome shotgun (WGS) entry which is preliminary data.</text>
</comment>
<evidence type="ECO:0000313" key="1">
    <source>
        <dbReference type="EMBL" id="KAJ0008003.1"/>
    </source>
</evidence>
<dbReference type="Proteomes" id="UP001163603">
    <property type="component" value="Chromosome 15"/>
</dbReference>
<proteinExistence type="predicted"/>
<gene>
    <name evidence="1" type="ORF">Pint_29191</name>
</gene>
<dbReference type="EMBL" id="CM047750">
    <property type="protein sequence ID" value="KAJ0008003.1"/>
    <property type="molecule type" value="Genomic_DNA"/>
</dbReference>
<accession>A0ACC0X137</accession>
<reference evidence="2" key="1">
    <citation type="journal article" date="2023" name="G3 (Bethesda)">
        <title>Genome assembly and association tests identify interacting loci associated with vigor, precocity, and sex in interspecific pistachio rootstocks.</title>
        <authorList>
            <person name="Palmer W."/>
            <person name="Jacygrad E."/>
            <person name="Sagayaradj S."/>
            <person name="Cavanaugh K."/>
            <person name="Han R."/>
            <person name="Bertier L."/>
            <person name="Beede B."/>
            <person name="Kafkas S."/>
            <person name="Golino D."/>
            <person name="Preece J."/>
            <person name="Michelmore R."/>
        </authorList>
    </citation>
    <scope>NUCLEOTIDE SEQUENCE [LARGE SCALE GENOMIC DNA]</scope>
</reference>